<evidence type="ECO:0000313" key="4">
    <source>
        <dbReference type="Proteomes" id="UP000823615"/>
    </source>
</evidence>
<accession>A0A9D9DZ34</accession>
<keyword evidence="2" id="KW-1133">Transmembrane helix</keyword>
<evidence type="ECO:0000313" key="3">
    <source>
        <dbReference type="EMBL" id="MBO8435687.1"/>
    </source>
</evidence>
<dbReference type="EMBL" id="JADIMT010000030">
    <property type="protein sequence ID" value="MBO8435687.1"/>
    <property type="molecule type" value="Genomic_DNA"/>
</dbReference>
<keyword evidence="2" id="KW-0472">Membrane</keyword>
<reference evidence="3" key="2">
    <citation type="journal article" date="2021" name="PeerJ">
        <title>Extensive microbial diversity within the chicken gut microbiome revealed by metagenomics and culture.</title>
        <authorList>
            <person name="Gilroy R."/>
            <person name="Ravi A."/>
            <person name="Getino M."/>
            <person name="Pursley I."/>
            <person name="Horton D.L."/>
            <person name="Alikhan N.F."/>
            <person name="Baker D."/>
            <person name="Gharbi K."/>
            <person name="Hall N."/>
            <person name="Watson M."/>
            <person name="Adriaenssens E.M."/>
            <person name="Foster-Nyarko E."/>
            <person name="Jarju S."/>
            <person name="Secka A."/>
            <person name="Antonio M."/>
            <person name="Oren A."/>
            <person name="Chaudhuri R.R."/>
            <person name="La Ragione R."/>
            <person name="Hildebrand F."/>
            <person name="Pallen M.J."/>
        </authorList>
    </citation>
    <scope>NUCLEOTIDE SEQUENCE</scope>
    <source>
        <strain evidence="3">7293</strain>
    </source>
</reference>
<reference evidence="3" key="1">
    <citation type="submission" date="2020-10" db="EMBL/GenBank/DDBJ databases">
        <authorList>
            <person name="Gilroy R."/>
        </authorList>
    </citation>
    <scope>NUCLEOTIDE SEQUENCE</scope>
    <source>
        <strain evidence="3">7293</strain>
    </source>
</reference>
<organism evidence="3 4">
    <name type="scientific">Candidatus Ornithospirochaeta stercoripullorum</name>
    <dbReference type="NCBI Taxonomy" id="2840899"/>
    <lineage>
        <taxon>Bacteria</taxon>
        <taxon>Pseudomonadati</taxon>
        <taxon>Spirochaetota</taxon>
        <taxon>Spirochaetia</taxon>
        <taxon>Spirochaetales</taxon>
        <taxon>Spirochaetaceae</taxon>
        <taxon>Spirochaetaceae incertae sedis</taxon>
        <taxon>Candidatus Ornithospirochaeta</taxon>
    </lineage>
</organism>
<evidence type="ECO:0000256" key="1">
    <source>
        <dbReference type="SAM" id="Coils"/>
    </source>
</evidence>
<feature type="coiled-coil region" evidence="1">
    <location>
        <begin position="39"/>
        <end position="66"/>
    </location>
</feature>
<dbReference type="AlphaFoldDB" id="A0A9D9DZ34"/>
<dbReference type="Proteomes" id="UP000823615">
    <property type="component" value="Unassembled WGS sequence"/>
</dbReference>
<feature type="transmembrane region" description="Helical" evidence="2">
    <location>
        <begin position="22"/>
        <end position="42"/>
    </location>
</feature>
<comment type="caution">
    <text evidence="3">The sequence shown here is derived from an EMBL/GenBank/DDBJ whole genome shotgun (WGS) entry which is preliminary data.</text>
</comment>
<evidence type="ECO:0000256" key="2">
    <source>
        <dbReference type="SAM" id="Phobius"/>
    </source>
</evidence>
<protein>
    <submittedName>
        <fullName evidence="3">Uncharacterized protein</fullName>
    </submittedName>
</protein>
<proteinExistence type="predicted"/>
<keyword evidence="1" id="KW-0175">Coiled coil</keyword>
<gene>
    <name evidence="3" type="ORF">IAA97_01735</name>
</gene>
<sequence length="150" mass="17278">MNSLEAILSSALIIWEYVKEDVYLWLSLIAILIFLLIVFRCYRKTISIAEDKLKRMEQTLKRLTLSKKVPSRKRIRKMHSSFVRIERLIQASLYDKPSDALFSEALRLVSSADRAINALTIERLQQNSQAAHRVLKNAYSLIIKAADSLA</sequence>
<name>A0A9D9DZ34_9SPIO</name>
<keyword evidence="2" id="KW-0812">Transmembrane</keyword>